<dbReference type="EMBL" id="MFFW01000058">
    <property type="protein sequence ID" value="OGF23637.1"/>
    <property type="molecule type" value="Genomic_DNA"/>
</dbReference>
<accession>A0A1F5SAE5</accession>
<comment type="caution">
    <text evidence="1">The sequence shown here is derived from an EMBL/GenBank/DDBJ whole genome shotgun (WGS) entry which is preliminary data.</text>
</comment>
<evidence type="ECO:0000313" key="2">
    <source>
        <dbReference type="Proteomes" id="UP000178783"/>
    </source>
</evidence>
<organism evidence="1 2">
    <name type="scientific">Candidatus Falkowbacteria bacterium RIFCSPLOWO2_02_FULL_45_21</name>
    <dbReference type="NCBI Taxonomy" id="1797989"/>
    <lineage>
        <taxon>Bacteria</taxon>
        <taxon>Candidatus Falkowiibacteriota</taxon>
    </lineage>
</organism>
<dbReference type="AlphaFoldDB" id="A0A1F5SAE5"/>
<dbReference type="Proteomes" id="UP000178783">
    <property type="component" value="Unassembled WGS sequence"/>
</dbReference>
<reference evidence="1 2" key="1">
    <citation type="journal article" date="2016" name="Nat. Commun.">
        <title>Thousands of microbial genomes shed light on interconnected biogeochemical processes in an aquifer system.</title>
        <authorList>
            <person name="Anantharaman K."/>
            <person name="Brown C.T."/>
            <person name="Hug L.A."/>
            <person name="Sharon I."/>
            <person name="Castelle C.J."/>
            <person name="Probst A.J."/>
            <person name="Thomas B.C."/>
            <person name="Singh A."/>
            <person name="Wilkins M.J."/>
            <person name="Karaoz U."/>
            <person name="Brodie E.L."/>
            <person name="Williams K.H."/>
            <person name="Hubbard S.S."/>
            <person name="Banfield J.F."/>
        </authorList>
    </citation>
    <scope>NUCLEOTIDE SEQUENCE [LARGE SCALE GENOMIC DNA]</scope>
</reference>
<evidence type="ECO:0000313" key="1">
    <source>
        <dbReference type="EMBL" id="OGF23637.1"/>
    </source>
</evidence>
<sequence length="60" mass="6597">MREPFLSETPQVFRKIPNRSAAVETLADKSGGAGRKGVEGEGNFRPALAFRKNFVANFDN</sequence>
<gene>
    <name evidence="1" type="ORF">A3H66_01550</name>
</gene>
<protein>
    <submittedName>
        <fullName evidence="1">Uncharacterized protein</fullName>
    </submittedName>
</protein>
<name>A0A1F5SAE5_9BACT</name>
<proteinExistence type="predicted"/>